<evidence type="ECO:0000313" key="2">
    <source>
        <dbReference type="EMBL" id="CAK1581837.1"/>
    </source>
</evidence>
<sequence length="125" mass="14737">MGDVRLSFEERKQVIKWYWKFENVNEVQRQWRREYDTEPPSRLTITRIRDKFEVHGTVCDVHKGHSGRPRTATSDESSTAVLELFQRSPNKSSRQGARESDVSASSVLRILKRGKYRVYIPRLVQ</sequence>
<proteinExistence type="predicted"/>
<dbReference type="PANTHER" id="PTHR47326">
    <property type="entry name" value="TRANSPOSABLE ELEMENT TC3 TRANSPOSASE-LIKE PROTEIN"/>
    <property type="match status" value="1"/>
</dbReference>
<feature type="domain" description="DUF4817" evidence="1">
    <location>
        <begin position="7"/>
        <end position="58"/>
    </location>
</feature>
<accession>A0AAV1KJ52</accession>
<organism evidence="2 3">
    <name type="scientific">Parnassius mnemosyne</name>
    <name type="common">clouded apollo</name>
    <dbReference type="NCBI Taxonomy" id="213953"/>
    <lineage>
        <taxon>Eukaryota</taxon>
        <taxon>Metazoa</taxon>
        <taxon>Ecdysozoa</taxon>
        <taxon>Arthropoda</taxon>
        <taxon>Hexapoda</taxon>
        <taxon>Insecta</taxon>
        <taxon>Pterygota</taxon>
        <taxon>Neoptera</taxon>
        <taxon>Endopterygota</taxon>
        <taxon>Lepidoptera</taxon>
        <taxon>Glossata</taxon>
        <taxon>Ditrysia</taxon>
        <taxon>Papilionoidea</taxon>
        <taxon>Papilionidae</taxon>
        <taxon>Parnassiinae</taxon>
        <taxon>Parnassini</taxon>
        <taxon>Parnassius</taxon>
        <taxon>Driopa</taxon>
    </lineage>
</organism>
<keyword evidence="3" id="KW-1185">Reference proteome</keyword>
<evidence type="ECO:0000313" key="3">
    <source>
        <dbReference type="Proteomes" id="UP001314205"/>
    </source>
</evidence>
<name>A0AAV1KJ52_9NEOP</name>
<dbReference type="AlphaFoldDB" id="A0AAV1KJ52"/>
<dbReference type="Pfam" id="PF16087">
    <property type="entry name" value="DUF4817"/>
    <property type="match status" value="1"/>
</dbReference>
<dbReference type="InterPro" id="IPR032135">
    <property type="entry name" value="DUF4817"/>
</dbReference>
<dbReference type="Proteomes" id="UP001314205">
    <property type="component" value="Unassembled WGS sequence"/>
</dbReference>
<dbReference type="PANTHER" id="PTHR47326:SF1">
    <property type="entry name" value="HTH PSQ-TYPE DOMAIN-CONTAINING PROTEIN"/>
    <property type="match status" value="1"/>
</dbReference>
<protein>
    <recommendedName>
        <fullName evidence="1">DUF4817 domain-containing protein</fullName>
    </recommendedName>
</protein>
<reference evidence="2 3" key="1">
    <citation type="submission" date="2023-11" db="EMBL/GenBank/DDBJ databases">
        <authorList>
            <person name="Hedman E."/>
            <person name="Englund M."/>
            <person name="Stromberg M."/>
            <person name="Nyberg Akerstrom W."/>
            <person name="Nylinder S."/>
            <person name="Jareborg N."/>
            <person name="Kallberg Y."/>
            <person name="Kronander E."/>
        </authorList>
    </citation>
    <scope>NUCLEOTIDE SEQUENCE [LARGE SCALE GENOMIC DNA]</scope>
</reference>
<gene>
    <name evidence="2" type="ORF">PARMNEM_LOCUS3456</name>
</gene>
<evidence type="ECO:0000259" key="1">
    <source>
        <dbReference type="Pfam" id="PF16087"/>
    </source>
</evidence>
<dbReference type="EMBL" id="CAVLGL010000035">
    <property type="protein sequence ID" value="CAK1581837.1"/>
    <property type="molecule type" value="Genomic_DNA"/>
</dbReference>
<comment type="caution">
    <text evidence="2">The sequence shown here is derived from an EMBL/GenBank/DDBJ whole genome shotgun (WGS) entry which is preliminary data.</text>
</comment>